<dbReference type="InterPro" id="IPR050557">
    <property type="entry name" value="RTX_toxin/Mannuronan_C5-epim"/>
</dbReference>
<comment type="subcellular location">
    <subcellularLocation>
        <location evidence="1">Secreted</location>
    </subcellularLocation>
</comment>
<keyword evidence="5" id="KW-1185">Reference proteome</keyword>
<dbReference type="InterPro" id="IPR001343">
    <property type="entry name" value="Hemolysn_Ca-bd"/>
</dbReference>
<dbReference type="GO" id="GO:0005509">
    <property type="term" value="F:calcium ion binding"/>
    <property type="evidence" value="ECO:0007669"/>
    <property type="project" value="InterPro"/>
</dbReference>
<accession>A0A6M1LUI7</accession>
<evidence type="ECO:0000313" key="4">
    <source>
        <dbReference type="EMBL" id="NGM24140.1"/>
    </source>
</evidence>
<dbReference type="Proteomes" id="UP000475385">
    <property type="component" value="Unassembled WGS sequence"/>
</dbReference>
<evidence type="ECO:0000256" key="3">
    <source>
        <dbReference type="SAM" id="MobiDB-lite"/>
    </source>
</evidence>
<dbReference type="PRINTS" id="PR00313">
    <property type="entry name" value="CABNDNGRPT"/>
</dbReference>
<dbReference type="InterPro" id="IPR018511">
    <property type="entry name" value="Hemolysin-typ_Ca-bd_CS"/>
</dbReference>
<dbReference type="AlphaFoldDB" id="A0A6M1LUI7"/>
<protein>
    <submittedName>
        <fullName evidence="4">Calcium-binding protein</fullName>
    </submittedName>
</protein>
<comment type="caution">
    <text evidence="4">The sequence shown here is derived from an EMBL/GenBank/DDBJ whole genome shotgun (WGS) entry which is preliminary data.</text>
</comment>
<reference evidence="4 5" key="1">
    <citation type="submission" date="2020-03" db="EMBL/GenBank/DDBJ databases">
        <title>Roseomonas stagni sp. nov., isolated from pond water in Japan.</title>
        <authorList>
            <person name="Furuhata K."/>
            <person name="Miyamoto H."/>
            <person name="Goto K."/>
        </authorList>
    </citation>
    <scope>NUCLEOTIDE SEQUENCE [LARGE SCALE GENOMIC DNA]</scope>
    <source>
        <strain evidence="4 5">PeD5</strain>
    </source>
</reference>
<dbReference type="SUPFAM" id="SSF51120">
    <property type="entry name" value="beta-Roll"/>
    <property type="match status" value="2"/>
</dbReference>
<dbReference type="PROSITE" id="PS00330">
    <property type="entry name" value="HEMOLYSIN_CALCIUM"/>
    <property type="match status" value="4"/>
</dbReference>
<dbReference type="PANTHER" id="PTHR38340:SF1">
    <property type="entry name" value="S-LAYER PROTEIN"/>
    <property type="match status" value="1"/>
</dbReference>
<dbReference type="EMBL" id="JAAIKB010000025">
    <property type="protein sequence ID" value="NGM24140.1"/>
    <property type="molecule type" value="Genomic_DNA"/>
</dbReference>
<dbReference type="InterPro" id="IPR011049">
    <property type="entry name" value="Serralysin-like_metalloprot_C"/>
</dbReference>
<keyword evidence="2" id="KW-0964">Secreted</keyword>
<dbReference type="PANTHER" id="PTHR38340">
    <property type="entry name" value="S-LAYER PROTEIN"/>
    <property type="match status" value="1"/>
</dbReference>
<dbReference type="GO" id="GO:0005576">
    <property type="term" value="C:extracellular region"/>
    <property type="evidence" value="ECO:0007669"/>
    <property type="project" value="UniProtKB-SubCell"/>
</dbReference>
<feature type="region of interest" description="Disordered" evidence="3">
    <location>
        <begin position="22"/>
        <end position="45"/>
    </location>
</feature>
<evidence type="ECO:0000256" key="1">
    <source>
        <dbReference type="ARBA" id="ARBA00004613"/>
    </source>
</evidence>
<organism evidence="4 5">
    <name type="scientific">Falsiroseomonas algicola</name>
    <dbReference type="NCBI Taxonomy" id="2716930"/>
    <lineage>
        <taxon>Bacteria</taxon>
        <taxon>Pseudomonadati</taxon>
        <taxon>Pseudomonadota</taxon>
        <taxon>Alphaproteobacteria</taxon>
        <taxon>Acetobacterales</taxon>
        <taxon>Roseomonadaceae</taxon>
        <taxon>Falsiroseomonas</taxon>
    </lineage>
</organism>
<name>A0A6M1LUI7_9PROT</name>
<evidence type="ECO:0000256" key="2">
    <source>
        <dbReference type="ARBA" id="ARBA00022525"/>
    </source>
</evidence>
<dbReference type="Gene3D" id="2.150.10.10">
    <property type="entry name" value="Serralysin-like metalloprotease, C-terminal"/>
    <property type="match status" value="2"/>
</dbReference>
<proteinExistence type="predicted"/>
<evidence type="ECO:0000313" key="5">
    <source>
        <dbReference type="Proteomes" id="UP000475385"/>
    </source>
</evidence>
<gene>
    <name evidence="4" type="ORF">G3576_29310</name>
</gene>
<dbReference type="Pfam" id="PF00353">
    <property type="entry name" value="HemolysinCabind"/>
    <property type="match status" value="2"/>
</dbReference>
<sequence>MAARAGIQRDLILGGAGNDTLRGGEGADTLDGGAGNDLYRPAGPDDVIREAAGAGADTVRSEVDWTLGDHLEHLLLTGSAGLRGTGNTIANRITGTSSADTLSGDGGADTLVGGRGADSLSGGADADIFLWNFWREGGDTVADFTAGVDRIVVKAAGFGGGLSEGALSAAQFRSGATVSDSPSGLGQFVYEEAAGRLWWDADGAGGRAVLIATFTGAPGLVASDIQVIA</sequence>